<evidence type="ECO:0000256" key="6">
    <source>
        <dbReference type="SAM" id="MobiDB-lite"/>
    </source>
</evidence>
<reference evidence="9 10" key="1">
    <citation type="submission" date="2022-06" db="EMBL/GenBank/DDBJ databases">
        <title>Paraconexibacter antarcticus.</title>
        <authorList>
            <person name="Kim C.S."/>
        </authorList>
    </citation>
    <scope>NUCLEOTIDE SEQUENCE [LARGE SCALE GENOMIC DNA]</scope>
    <source>
        <strain evidence="9 10">02-257</strain>
    </source>
</reference>
<dbReference type="Pfam" id="PF13180">
    <property type="entry name" value="PDZ_2"/>
    <property type="match status" value="1"/>
</dbReference>
<dbReference type="CDD" id="cd06782">
    <property type="entry name" value="cpPDZ_CPP-like"/>
    <property type="match status" value="1"/>
</dbReference>
<dbReference type="SUPFAM" id="SSF52096">
    <property type="entry name" value="ClpP/crotonase"/>
    <property type="match status" value="1"/>
</dbReference>
<keyword evidence="4 5" id="KW-0720">Serine protease</keyword>
<feature type="region of interest" description="Disordered" evidence="6">
    <location>
        <begin position="362"/>
        <end position="392"/>
    </location>
</feature>
<dbReference type="InterPro" id="IPR005151">
    <property type="entry name" value="Tail-specific_protease"/>
</dbReference>
<dbReference type="InterPro" id="IPR055210">
    <property type="entry name" value="CtpA/B_N"/>
</dbReference>
<keyword evidence="7" id="KW-0812">Transmembrane</keyword>
<keyword evidence="3 5" id="KW-0378">Hydrolase</keyword>
<dbReference type="PROSITE" id="PS50106">
    <property type="entry name" value="PDZ"/>
    <property type="match status" value="1"/>
</dbReference>
<feature type="transmembrane region" description="Helical" evidence="7">
    <location>
        <begin position="12"/>
        <end position="31"/>
    </location>
</feature>
<evidence type="ECO:0000256" key="7">
    <source>
        <dbReference type="SAM" id="Phobius"/>
    </source>
</evidence>
<dbReference type="NCBIfam" id="TIGR00225">
    <property type="entry name" value="prc"/>
    <property type="match status" value="1"/>
</dbReference>
<proteinExistence type="inferred from homology"/>
<dbReference type="CDD" id="cd07560">
    <property type="entry name" value="Peptidase_S41_CPP"/>
    <property type="match status" value="1"/>
</dbReference>
<dbReference type="Gene3D" id="3.30.750.44">
    <property type="match status" value="1"/>
</dbReference>
<keyword evidence="7" id="KW-0472">Membrane</keyword>
<gene>
    <name evidence="9" type="ORF">NBH00_06560</name>
</gene>
<dbReference type="RefSeq" id="WP_254572551.1">
    <property type="nucleotide sequence ID" value="NZ_CP098502.1"/>
</dbReference>
<dbReference type="Pfam" id="PF22694">
    <property type="entry name" value="CtpB_N-like"/>
    <property type="match status" value="1"/>
</dbReference>
<dbReference type="InterPro" id="IPR029045">
    <property type="entry name" value="ClpP/crotonase-like_dom_sf"/>
</dbReference>
<organism evidence="9 10">
    <name type="scientific">Paraconexibacter antarcticus</name>
    <dbReference type="NCBI Taxonomy" id="2949664"/>
    <lineage>
        <taxon>Bacteria</taxon>
        <taxon>Bacillati</taxon>
        <taxon>Actinomycetota</taxon>
        <taxon>Thermoleophilia</taxon>
        <taxon>Solirubrobacterales</taxon>
        <taxon>Paraconexibacteraceae</taxon>
        <taxon>Paraconexibacter</taxon>
    </lineage>
</organism>
<dbReference type="InterPro" id="IPR036034">
    <property type="entry name" value="PDZ_sf"/>
</dbReference>
<evidence type="ECO:0000256" key="5">
    <source>
        <dbReference type="RuleBase" id="RU004404"/>
    </source>
</evidence>
<dbReference type="InterPro" id="IPR004447">
    <property type="entry name" value="Peptidase_S41A"/>
</dbReference>
<dbReference type="SMART" id="SM00228">
    <property type="entry name" value="PDZ"/>
    <property type="match status" value="1"/>
</dbReference>
<dbReference type="Gene3D" id="3.90.226.10">
    <property type="entry name" value="2-enoyl-CoA Hydratase, Chain A, domain 1"/>
    <property type="match status" value="1"/>
</dbReference>
<name>A0ABY5DV38_9ACTN</name>
<dbReference type="PANTHER" id="PTHR32060">
    <property type="entry name" value="TAIL-SPECIFIC PROTEASE"/>
    <property type="match status" value="1"/>
</dbReference>
<dbReference type="PANTHER" id="PTHR32060:SF30">
    <property type="entry name" value="CARBOXY-TERMINAL PROCESSING PROTEASE CTPA"/>
    <property type="match status" value="1"/>
</dbReference>
<protein>
    <submittedName>
        <fullName evidence="9">S41 family peptidase</fullName>
    </submittedName>
</protein>
<dbReference type="EMBL" id="CP098502">
    <property type="protein sequence ID" value="UTI65873.1"/>
    <property type="molecule type" value="Genomic_DNA"/>
</dbReference>
<dbReference type="Pfam" id="PF03572">
    <property type="entry name" value="Peptidase_S41"/>
    <property type="match status" value="1"/>
</dbReference>
<evidence type="ECO:0000313" key="9">
    <source>
        <dbReference type="EMBL" id="UTI65873.1"/>
    </source>
</evidence>
<keyword evidence="2 5" id="KW-0645">Protease</keyword>
<sequence length="405" mass="42663">MPSSLVSTVRRLIPTVTIVLAVLAVGVWLGGHPQWLPDPVRHAFVDKKADDVTEAIQKIQDVYYRPIGDRQLTDSAIKGMIAGLDDRFSNYFTPKEYASFQQDQNSSFSGIGMLVAQDPKGLLVTKVYPSSPASQAGIRAGDVIVRAKGRSLKGVTSRQSTALIKGPAGTSVRITYLHKGKPHTVTATRAEISVPMVASTLKTVRGKKIGVVALSQFGSGAHAEVYAALRKLLKRGADRFVFDLRGNGGGLVTEAQLIASAFIRSGPIVTTKGRNVPAQTLDATGEPVVPTDPLVVLVDKGTASASEIVTGALQDTKRATVVGTRTFGKGVFQQVLELSDGGALDITAGQYFTPKGRNLGGKGVTNGRTVNTGAGIAPDVPAKDDPETRTRDEGLEKALAVVAAK</sequence>
<dbReference type="SMART" id="SM00245">
    <property type="entry name" value="TSPc"/>
    <property type="match status" value="1"/>
</dbReference>
<comment type="similarity">
    <text evidence="1 5">Belongs to the peptidase S41A family.</text>
</comment>
<feature type="domain" description="PDZ" evidence="8">
    <location>
        <begin position="97"/>
        <end position="165"/>
    </location>
</feature>
<evidence type="ECO:0000256" key="4">
    <source>
        <dbReference type="ARBA" id="ARBA00022825"/>
    </source>
</evidence>
<accession>A0ABY5DV38</accession>
<dbReference type="SUPFAM" id="SSF50156">
    <property type="entry name" value="PDZ domain-like"/>
    <property type="match status" value="1"/>
</dbReference>
<evidence type="ECO:0000259" key="8">
    <source>
        <dbReference type="PROSITE" id="PS50106"/>
    </source>
</evidence>
<feature type="compositionally biased region" description="Basic and acidic residues" evidence="6">
    <location>
        <begin position="381"/>
        <end position="392"/>
    </location>
</feature>
<dbReference type="Gene3D" id="2.30.42.10">
    <property type="match status" value="1"/>
</dbReference>
<evidence type="ECO:0000256" key="2">
    <source>
        <dbReference type="ARBA" id="ARBA00022670"/>
    </source>
</evidence>
<dbReference type="Proteomes" id="UP001056035">
    <property type="component" value="Chromosome"/>
</dbReference>
<evidence type="ECO:0000256" key="3">
    <source>
        <dbReference type="ARBA" id="ARBA00022801"/>
    </source>
</evidence>
<dbReference type="InterPro" id="IPR001478">
    <property type="entry name" value="PDZ"/>
</dbReference>
<evidence type="ECO:0000313" key="10">
    <source>
        <dbReference type="Proteomes" id="UP001056035"/>
    </source>
</evidence>
<keyword evidence="7" id="KW-1133">Transmembrane helix</keyword>
<evidence type="ECO:0000256" key="1">
    <source>
        <dbReference type="ARBA" id="ARBA00009179"/>
    </source>
</evidence>
<keyword evidence="10" id="KW-1185">Reference proteome</keyword>